<keyword evidence="1" id="KW-0812">Transmembrane</keyword>
<dbReference type="eggNOG" id="ENOG5033BMA">
    <property type="taxonomic scope" value="Bacteria"/>
</dbReference>
<dbReference type="SUPFAM" id="SSF48452">
    <property type="entry name" value="TPR-like"/>
    <property type="match status" value="1"/>
</dbReference>
<evidence type="ECO:0000256" key="1">
    <source>
        <dbReference type="SAM" id="Phobius"/>
    </source>
</evidence>
<dbReference type="STRING" id="309803.CTN_1243"/>
<sequence>MALFFLFLSSVLLATSLDEIKEVSKTDVQKAISMFLNYVKENPSDPGIETVGEFLFAKKRLVEAHPSLSEEIVSEDLQELVKKLKDETFPEEETDLLKRVFPNLESFVRSLQSLSDILEFPFFWKLNVPLEIENPDAFAEELINRFFENPFLFSYEVITALSKIKNAEEIGLAIVQKIENLPLEEEKYPYFLRLFEIARAMGYDRPSTLEEEIRKYFSLMARLNSSLSSEDSKEIVSEYESLTIPKENLRKKMVFLFNERKDRTVHKTQYIYFLLLLPVFLIFSTRFRAFLYRTLGLKKRAASLYLKLLQKSPENVKLRLKLARLYEELGMHEKAMEEYEIIKKLSQV</sequence>
<evidence type="ECO:0000313" key="3">
    <source>
        <dbReference type="Proteomes" id="UP000000445"/>
    </source>
</evidence>
<dbReference type="EMBL" id="CP000916">
    <property type="protein sequence ID" value="ACM23419.1"/>
    <property type="molecule type" value="Genomic_DNA"/>
</dbReference>
<keyword evidence="1" id="KW-0472">Membrane</keyword>
<dbReference type="Proteomes" id="UP000000445">
    <property type="component" value="Chromosome"/>
</dbReference>
<dbReference type="Pfam" id="PF14559">
    <property type="entry name" value="TPR_19"/>
    <property type="match status" value="1"/>
</dbReference>
<dbReference type="Gene3D" id="1.25.40.10">
    <property type="entry name" value="Tetratricopeptide repeat domain"/>
    <property type="match status" value="1"/>
</dbReference>
<reference evidence="2 3" key="1">
    <citation type="journal article" date="2009" name="Biosci. Biotechnol. Biochem.">
        <title>WeGAS: a web-based microbial genome annotation system.</title>
        <authorList>
            <person name="Lee D."/>
            <person name="Seo H."/>
            <person name="Park C."/>
            <person name="Park K."/>
        </authorList>
    </citation>
    <scope>NUCLEOTIDE SEQUENCE [LARGE SCALE GENOMIC DNA]</scope>
    <source>
        <strain evidence="3">ATCC 49049 / DSM 4359 / NBRC 107923 / NS-E</strain>
    </source>
</reference>
<dbReference type="HOGENOM" id="CLU_762757_0_0_0"/>
<name>B9K8Y6_THENN</name>
<keyword evidence="1" id="KW-1133">Transmembrane helix</keyword>
<gene>
    <name evidence="2" type="ordered locus">CTN_1243</name>
</gene>
<dbReference type="KEGG" id="tna:CTN_1243"/>
<accession>B9K8Y6</accession>
<evidence type="ECO:0000313" key="2">
    <source>
        <dbReference type="EMBL" id="ACM23419.1"/>
    </source>
</evidence>
<feature type="transmembrane region" description="Helical" evidence="1">
    <location>
        <begin position="270"/>
        <end position="291"/>
    </location>
</feature>
<protein>
    <submittedName>
        <fullName evidence="2">Uncharacterized protein</fullName>
    </submittedName>
</protein>
<organism evidence="2 3">
    <name type="scientific">Thermotoga neapolitana (strain ATCC 49049 / DSM 4359 / NBRC 107923 / NS-E)</name>
    <dbReference type="NCBI Taxonomy" id="309803"/>
    <lineage>
        <taxon>Bacteria</taxon>
        <taxon>Thermotogati</taxon>
        <taxon>Thermotogota</taxon>
        <taxon>Thermotogae</taxon>
        <taxon>Thermotogales</taxon>
        <taxon>Thermotogaceae</taxon>
        <taxon>Thermotoga</taxon>
    </lineage>
</organism>
<dbReference type="RefSeq" id="WP_015919734.1">
    <property type="nucleotide sequence ID" value="NC_011978.1"/>
</dbReference>
<dbReference type="InterPro" id="IPR011990">
    <property type="entry name" value="TPR-like_helical_dom_sf"/>
</dbReference>
<keyword evidence="3" id="KW-1185">Reference proteome</keyword>
<dbReference type="AlphaFoldDB" id="B9K8Y6"/>
<proteinExistence type="predicted"/>